<protein>
    <submittedName>
        <fullName evidence="2">Uncharacterized protein</fullName>
    </submittedName>
</protein>
<keyword evidence="1" id="KW-0732">Signal</keyword>
<evidence type="ECO:0000313" key="3">
    <source>
        <dbReference type="Proteomes" id="UP001634007"/>
    </source>
</evidence>
<gene>
    <name evidence="2" type="ORF">ACJRO7_006143</name>
</gene>
<dbReference type="Proteomes" id="UP001634007">
    <property type="component" value="Unassembled WGS sequence"/>
</dbReference>
<name>A0ABD3IL23_EUCGL</name>
<organism evidence="2 3">
    <name type="scientific">Eucalyptus globulus</name>
    <name type="common">Tasmanian blue gum</name>
    <dbReference type="NCBI Taxonomy" id="34317"/>
    <lineage>
        <taxon>Eukaryota</taxon>
        <taxon>Viridiplantae</taxon>
        <taxon>Streptophyta</taxon>
        <taxon>Embryophyta</taxon>
        <taxon>Tracheophyta</taxon>
        <taxon>Spermatophyta</taxon>
        <taxon>Magnoliopsida</taxon>
        <taxon>eudicotyledons</taxon>
        <taxon>Gunneridae</taxon>
        <taxon>Pentapetalae</taxon>
        <taxon>rosids</taxon>
        <taxon>malvids</taxon>
        <taxon>Myrtales</taxon>
        <taxon>Myrtaceae</taxon>
        <taxon>Myrtoideae</taxon>
        <taxon>Eucalypteae</taxon>
        <taxon>Eucalyptus</taxon>
    </lineage>
</organism>
<evidence type="ECO:0000313" key="2">
    <source>
        <dbReference type="EMBL" id="KAL3714153.1"/>
    </source>
</evidence>
<evidence type="ECO:0000256" key="1">
    <source>
        <dbReference type="SAM" id="SignalP"/>
    </source>
</evidence>
<proteinExistence type="predicted"/>
<keyword evidence="3" id="KW-1185">Reference proteome</keyword>
<dbReference type="AlphaFoldDB" id="A0ABD3IL23"/>
<reference evidence="2 3" key="1">
    <citation type="submission" date="2024-11" db="EMBL/GenBank/DDBJ databases">
        <title>Chromosome-level genome assembly of Eucalyptus globulus Labill. provides insights into its genome evolution.</title>
        <authorList>
            <person name="Li X."/>
        </authorList>
    </citation>
    <scope>NUCLEOTIDE SEQUENCE [LARGE SCALE GENOMIC DNA]</scope>
    <source>
        <strain evidence="2">CL2024</strain>
        <tissue evidence="2">Fresh tender leaves</tissue>
    </source>
</reference>
<dbReference type="PANTHER" id="PTHR35472">
    <property type="match status" value="1"/>
</dbReference>
<comment type="caution">
    <text evidence="2">The sequence shown here is derived from an EMBL/GenBank/DDBJ whole genome shotgun (WGS) entry which is preliminary data.</text>
</comment>
<dbReference type="InterPro" id="IPR055317">
    <property type="entry name" value="CLE14-like"/>
</dbReference>
<sequence length="85" mass="9449">MKAYNSHLLLVMIFVISALFQVTSARQINEAADRVSQQRLWAKYSSIFQSLSSIHDSAKSGGEKHGSMHVVSRRLVPCGPNPLHN</sequence>
<dbReference type="PANTHER" id="PTHR35472:SF3">
    <property type="entry name" value="CLAVATA3_ESR (CLE) GENE FAMILY MEMBER MTCLE05"/>
    <property type="match status" value="1"/>
</dbReference>
<feature type="signal peptide" evidence="1">
    <location>
        <begin position="1"/>
        <end position="25"/>
    </location>
</feature>
<accession>A0ABD3IL23</accession>
<dbReference type="EMBL" id="JBJKBG010000011">
    <property type="protein sequence ID" value="KAL3714153.1"/>
    <property type="molecule type" value="Genomic_DNA"/>
</dbReference>
<feature type="chain" id="PRO_5044835238" evidence="1">
    <location>
        <begin position="26"/>
        <end position="85"/>
    </location>
</feature>